<proteinExistence type="predicted"/>
<sequence>MKNQILLTALSRVETQSLYSPAGEEMLVISRRDYEQLINVLEGVEFLIKDEQTAC</sequence>
<evidence type="ECO:0000313" key="1">
    <source>
        <dbReference type="EMBL" id="GLQ15817.1"/>
    </source>
</evidence>
<gene>
    <name evidence="1" type="ORF">GCM10007879_00660</name>
</gene>
<comment type="caution">
    <text evidence="1">The sequence shown here is derived from an EMBL/GenBank/DDBJ whole genome shotgun (WGS) entry which is preliminary data.</text>
</comment>
<dbReference type="EMBL" id="BSNI01000001">
    <property type="protein sequence ID" value="GLQ15817.1"/>
    <property type="molecule type" value="Genomic_DNA"/>
</dbReference>
<evidence type="ECO:0000313" key="2">
    <source>
        <dbReference type="Proteomes" id="UP001161405"/>
    </source>
</evidence>
<dbReference type="Proteomes" id="UP001161405">
    <property type="component" value="Unassembled WGS sequence"/>
</dbReference>
<reference evidence="1" key="1">
    <citation type="journal article" date="2014" name="Int. J. Syst. Evol. Microbiol.">
        <title>Complete genome of a new Firmicutes species belonging to the dominant human colonic microbiota ('Ruminococcus bicirculans') reveals two chromosomes and a selective capacity to utilize plant glucans.</title>
        <authorList>
            <consortium name="NISC Comparative Sequencing Program"/>
            <person name="Wegmann U."/>
            <person name="Louis P."/>
            <person name="Goesmann A."/>
            <person name="Henrissat B."/>
            <person name="Duncan S.H."/>
            <person name="Flint H.J."/>
        </authorList>
    </citation>
    <scope>NUCLEOTIDE SEQUENCE</scope>
    <source>
        <strain evidence="1">NBRC 107169</strain>
    </source>
</reference>
<dbReference type="RefSeq" id="WP_284360866.1">
    <property type="nucleotide sequence ID" value="NZ_BSNI01000001.1"/>
</dbReference>
<protein>
    <submittedName>
        <fullName evidence="1">Uncharacterized protein</fullName>
    </submittedName>
</protein>
<accession>A0ABQ5UPE2</accession>
<reference evidence="1" key="2">
    <citation type="submission" date="2023-01" db="EMBL/GenBank/DDBJ databases">
        <title>Draft genome sequence of Maritalea porphyrae strain NBRC 107169.</title>
        <authorList>
            <person name="Sun Q."/>
            <person name="Mori K."/>
        </authorList>
    </citation>
    <scope>NUCLEOTIDE SEQUENCE</scope>
    <source>
        <strain evidence="1">NBRC 107169</strain>
    </source>
</reference>
<keyword evidence="2" id="KW-1185">Reference proteome</keyword>
<organism evidence="1 2">
    <name type="scientific">Maritalea porphyrae</name>
    <dbReference type="NCBI Taxonomy" id="880732"/>
    <lineage>
        <taxon>Bacteria</taxon>
        <taxon>Pseudomonadati</taxon>
        <taxon>Pseudomonadota</taxon>
        <taxon>Alphaproteobacteria</taxon>
        <taxon>Hyphomicrobiales</taxon>
        <taxon>Devosiaceae</taxon>
        <taxon>Maritalea</taxon>
    </lineage>
</organism>
<name>A0ABQ5UPE2_9HYPH</name>